<dbReference type="PANTHER" id="PTHR33577:SF9">
    <property type="entry name" value="PEROXIDASE STCC"/>
    <property type="match status" value="1"/>
</dbReference>
<dbReference type="PANTHER" id="PTHR33577">
    <property type="entry name" value="STERIGMATOCYSTIN BIOSYNTHESIS PEROXIDASE STCC-RELATED"/>
    <property type="match status" value="1"/>
</dbReference>
<reference evidence="10" key="1">
    <citation type="submission" date="2021-05" db="EMBL/GenBank/DDBJ databases">
        <authorList>
            <person name="Stam R."/>
        </authorList>
    </citation>
    <scope>NUCLEOTIDE SEQUENCE</scope>
    <source>
        <strain evidence="10">CS162</strain>
    </source>
</reference>
<dbReference type="InterPro" id="IPR008922">
    <property type="entry name" value="Di-copper_centre_dom_sf"/>
</dbReference>
<evidence type="ECO:0000256" key="6">
    <source>
        <dbReference type="ARBA" id="ARBA00023004"/>
    </source>
</evidence>
<name>A0A8J2HVH7_9PLEO</name>
<evidence type="ECO:0000256" key="8">
    <source>
        <dbReference type="SAM" id="SignalP"/>
    </source>
</evidence>
<keyword evidence="5" id="KW-0560">Oxidoreductase</keyword>
<dbReference type="Gene3D" id="1.10.1280.10">
    <property type="entry name" value="Di-copper center containing domain from catechol oxidase"/>
    <property type="match status" value="1"/>
</dbReference>
<dbReference type="PROSITE" id="PS00497">
    <property type="entry name" value="TYROSINASE_1"/>
    <property type="match status" value="1"/>
</dbReference>
<keyword evidence="3" id="KW-0349">Heme</keyword>
<sequence length="529" mass="58044">MRSTFAITLLASVVSTKGLLGLPLDIGALLSSLGPAPANDPRWTDFHPAGTGDVRSPCPGLNALANHNFIHRNGRNMTIPHLIAGLAAGLNMGADFTVVVGGAGLLASPNPLGGSFDLDDLNMHNFPIEHDASMSRQDAALGNPQPFYNPNWQQYISFFANRDRTDVPTASKAKFARTTDSKEKNPQFTYGLREAVFSYGENALYLQTMGSDPVSGKAKVEYVRSLFEQEKLPFALGWRPSVLPITLPSIGAMVAELFTVGPEPVPEGAKILADSYKDALFAVDDYIHFVGHFLLWHRYFVATYEKALREECGYIGGQPYWDYSLDAEPHNNQSTRIYDSEVFQPDTNFGGNGNKIVPTPDQNAFGFPEGTGGGCVQNGPFVTSKFMVNYPGPPDCLRRDFIPTHRLHDFDRLMQGSTTDFAPNIHGSGHFGIGGVLGQAGNAAKSPTEPLFHLHHGNLDRKFWQWRQLDLKTRLHQVRNVPVGGPIVPFDYSGTNVTLDFEVNIGKLAPSRKLKDLLNTEAGPFCYIY</sequence>
<evidence type="ECO:0000256" key="1">
    <source>
        <dbReference type="ARBA" id="ARBA00001970"/>
    </source>
</evidence>
<dbReference type="PROSITE" id="PS51405">
    <property type="entry name" value="HEME_HALOPEROXIDASE"/>
    <property type="match status" value="1"/>
</dbReference>
<keyword evidence="11" id="KW-1185">Reference proteome</keyword>
<dbReference type="GO" id="GO:0004601">
    <property type="term" value="F:peroxidase activity"/>
    <property type="evidence" value="ECO:0007669"/>
    <property type="project" value="UniProtKB-KW"/>
</dbReference>
<dbReference type="RefSeq" id="XP_043164042.1">
    <property type="nucleotide sequence ID" value="XM_043308107.1"/>
</dbReference>
<dbReference type="EMBL" id="CAJRGZ010000015">
    <property type="protein sequence ID" value="CAG5139551.1"/>
    <property type="molecule type" value="Genomic_DNA"/>
</dbReference>
<dbReference type="Pfam" id="PF01328">
    <property type="entry name" value="Peroxidase_2"/>
    <property type="match status" value="1"/>
</dbReference>
<feature type="domain" description="Heme haloperoxidase family profile" evidence="9">
    <location>
        <begin position="42"/>
        <end position="252"/>
    </location>
</feature>
<evidence type="ECO:0000256" key="2">
    <source>
        <dbReference type="ARBA" id="ARBA00022559"/>
    </source>
</evidence>
<evidence type="ECO:0000313" key="10">
    <source>
        <dbReference type="EMBL" id="CAG5139551.1"/>
    </source>
</evidence>
<feature type="chain" id="PRO_5035221687" description="Heme haloperoxidase family profile domain-containing protein" evidence="8">
    <location>
        <begin position="22"/>
        <end position="529"/>
    </location>
</feature>
<keyword evidence="2" id="KW-0575">Peroxidase</keyword>
<dbReference type="GO" id="GO:0046872">
    <property type="term" value="F:metal ion binding"/>
    <property type="evidence" value="ECO:0007669"/>
    <property type="project" value="UniProtKB-KW"/>
</dbReference>
<dbReference type="Proteomes" id="UP000676310">
    <property type="component" value="Unassembled WGS sequence"/>
</dbReference>
<keyword evidence="8" id="KW-0732">Signal</keyword>
<dbReference type="Gene3D" id="1.10.489.10">
    <property type="entry name" value="Chloroperoxidase-like"/>
    <property type="match status" value="1"/>
</dbReference>
<dbReference type="PRINTS" id="PR00092">
    <property type="entry name" value="TYROSINASE"/>
</dbReference>
<keyword evidence="6" id="KW-0408">Iron</keyword>
<accession>A0A8J2HVH7</accession>
<dbReference type="InterPro" id="IPR000028">
    <property type="entry name" value="Chloroperoxidase"/>
</dbReference>
<dbReference type="GeneID" id="67016874"/>
<evidence type="ECO:0000256" key="5">
    <source>
        <dbReference type="ARBA" id="ARBA00023002"/>
    </source>
</evidence>
<evidence type="ECO:0000259" key="9">
    <source>
        <dbReference type="PROSITE" id="PS51405"/>
    </source>
</evidence>
<comment type="caution">
    <text evidence="10">The sequence shown here is derived from an EMBL/GenBank/DDBJ whole genome shotgun (WGS) entry which is preliminary data.</text>
</comment>
<evidence type="ECO:0000313" key="11">
    <source>
        <dbReference type="Proteomes" id="UP000676310"/>
    </source>
</evidence>
<proteinExistence type="inferred from homology"/>
<protein>
    <recommendedName>
        <fullName evidence="9">Heme haloperoxidase family profile domain-containing protein</fullName>
    </recommendedName>
</protein>
<feature type="signal peptide" evidence="8">
    <location>
        <begin position="1"/>
        <end position="21"/>
    </location>
</feature>
<dbReference type="InterPro" id="IPR036851">
    <property type="entry name" value="Chloroperoxidase-like_sf"/>
</dbReference>
<dbReference type="Pfam" id="PF00264">
    <property type="entry name" value="Tyrosinase"/>
    <property type="match status" value="1"/>
</dbReference>
<comment type="similarity">
    <text evidence="7">Belongs to the chloroperoxidase family.</text>
</comment>
<dbReference type="InterPro" id="IPR002227">
    <property type="entry name" value="Tyrosinase_Cu-bd"/>
</dbReference>
<organism evidence="10 11">
    <name type="scientific">Alternaria atra</name>
    <dbReference type="NCBI Taxonomy" id="119953"/>
    <lineage>
        <taxon>Eukaryota</taxon>
        <taxon>Fungi</taxon>
        <taxon>Dikarya</taxon>
        <taxon>Ascomycota</taxon>
        <taxon>Pezizomycotina</taxon>
        <taxon>Dothideomycetes</taxon>
        <taxon>Pleosporomycetidae</taxon>
        <taxon>Pleosporales</taxon>
        <taxon>Pleosporineae</taxon>
        <taxon>Pleosporaceae</taxon>
        <taxon>Alternaria</taxon>
        <taxon>Alternaria sect. Ulocladioides</taxon>
    </lineage>
</organism>
<evidence type="ECO:0000256" key="4">
    <source>
        <dbReference type="ARBA" id="ARBA00022723"/>
    </source>
</evidence>
<comment type="cofactor">
    <cofactor evidence="1">
        <name>heme b</name>
        <dbReference type="ChEBI" id="CHEBI:60344"/>
    </cofactor>
</comment>
<dbReference type="SUPFAM" id="SSF47571">
    <property type="entry name" value="Cloroperoxidase"/>
    <property type="match status" value="1"/>
</dbReference>
<dbReference type="SUPFAM" id="SSF48056">
    <property type="entry name" value="Di-copper centre-containing domain"/>
    <property type="match status" value="1"/>
</dbReference>
<evidence type="ECO:0000256" key="7">
    <source>
        <dbReference type="ARBA" id="ARBA00025795"/>
    </source>
</evidence>
<keyword evidence="4" id="KW-0479">Metal-binding</keyword>
<evidence type="ECO:0000256" key="3">
    <source>
        <dbReference type="ARBA" id="ARBA00022617"/>
    </source>
</evidence>
<dbReference type="AlphaFoldDB" id="A0A8J2HVH7"/>
<dbReference type="OrthoDB" id="407298at2759"/>
<gene>
    <name evidence="10" type="ORF">ALTATR162_LOCUS513</name>
</gene>